<evidence type="ECO:0000313" key="18">
    <source>
        <dbReference type="Proteomes" id="UP000254291"/>
    </source>
</evidence>
<accession>A0A378SIR0</accession>
<evidence type="ECO:0000256" key="10">
    <source>
        <dbReference type="ARBA" id="ARBA00023002"/>
    </source>
</evidence>
<comment type="similarity">
    <text evidence="3">Belongs to the lysine N(6)-hydroxylase/L-ornithine N(5)-oxygenase family.</text>
</comment>
<evidence type="ECO:0000256" key="9">
    <source>
        <dbReference type="ARBA" id="ARBA00022857"/>
    </source>
</evidence>
<name>A0A378SIR0_9MYCO</name>
<keyword evidence="11 17" id="KW-0503">Monooxygenase</keyword>
<reference evidence="17 18" key="1">
    <citation type="submission" date="2018-06" db="EMBL/GenBank/DDBJ databases">
        <authorList>
            <consortium name="Pathogen Informatics"/>
            <person name="Doyle S."/>
        </authorList>
    </citation>
    <scope>NUCLEOTIDE SEQUENCE [LARGE SCALE GENOMIC DNA]</scope>
    <source>
        <strain evidence="17 18">NCTC10742</strain>
    </source>
</reference>
<comment type="cofactor">
    <cofactor evidence="1">
        <name>FAD</name>
        <dbReference type="ChEBI" id="CHEBI:57692"/>
    </cofactor>
</comment>
<dbReference type="RefSeq" id="WP_115327068.1">
    <property type="nucleotide sequence ID" value="NZ_JACKST010000014.1"/>
</dbReference>
<comment type="pathway">
    <text evidence="2">Siderophore biosynthesis; mycobactin biosynthesis.</text>
</comment>
<sequence length="506" mass="57072">MTVAESADTTAPPQTPVRTRTLIIGSGFSGLGMAIELQRRGVDFLILEKADEIGGTWRDNTYPGCACDIPSHMYSFSFEPKADWSHMWSFQPEIQEYLLGVTAKYGLRRYIEFGAHVDRAHWDDFEMRWHVFSKDGREFIAQFLVSGAGGLHIPLIPEFEGYDDFLASGRAAFHSAQWDHRVDIAGKKVAVIGTGASAIQIVPEIVEDVAELQLYQRTPAWVMPRPNNPIPERMQRAFATVPGTRVAMRAGIYWIHETVGFAMTKQPKLLKIGELLGKWNIRRSVKDPVLRRKLTPDYRAGCKRILNSDTYYRGIADPRTEVITDRIARFTARGIVTADEHGRETERDADVVVFATGFHVTDSYTYVDIKGPGGEDLVDRWNREGISALRGITVAGMPNLFFLLGPNTALGHNSVVFMIESQIRYAAKAIAAVEKKGVQCITPTREAQDAYNDELQDDLRGTVWSTGGCRSWYLDEHGVNRTLWSGMTWQYWLATRRFKESEYTFG</sequence>
<evidence type="ECO:0000256" key="6">
    <source>
        <dbReference type="ARBA" id="ARBA00016406"/>
    </source>
</evidence>
<dbReference type="Proteomes" id="UP000254291">
    <property type="component" value="Unassembled WGS sequence"/>
</dbReference>
<dbReference type="EMBL" id="UGQM01000001">
    <property type="protein sequence ID" value="STZ42722.1"/>
    <property type="molecule type" value="Genomic_DNA"/>
</dbReference>
<evidence type="ECO:0000256" key="12">
    <source>
        <dbReference type="ARBA" id="ARBA00029939"/>
    </source>
</evidence>
<dbReference type="PANTHER" id="PTHR42877:SF4">
    <property type="entry name" value="FAD_NAD(P)-BINDING DOMAIN-CONTAINING PROTEIN-RELATED"/>
    <property type="match status" value="1"/>
</dbReference>
<evidence type="ECO:0000256" key="3">
    <source>
        <dbReference type="ARBA" id="ARBA00007588"/>
    </source>
</evidence>
<dbReference type="AlphaFoldDB" id="A0A378SIR0"/>
<evidence type="ECO:0000256" key="5">
    <source>
        <dbReference type="ARBA" id="ARBA00013076"/>
    </source>
</evidence>
<protein>
    <recommendedName>
        <fullName evidence="6">L-lysine N6-monooxygenase MbtG</fullName>
        <ecNumber evidence="5">1.14.13.59</ecNumber>
    </recommendedName>
    <alternativeName>
        <fullName evidence="15">Lysine 6-N-hydroxylase</fullName>
    </alternativeName>
    <alternativeName>
        <fullName evidence="14">Lysine N6-hydroxylase</fullName>
    </alternativeName>
    <alternativeName>
        <fullName evidence="12">Lysine-N-oxygenase</fullName>
    </alternativeName>
    <alternativeName>
        <fullName evidence="13">Mycobactin synthase protein G</fullName>
    </alternativeName>
</protein>
<dbReference type="InterPro" id="IPR051209">
    <property type="entry name" value="FAD-bind_Monooxygenase_sf"/>
</dbReference>
<gene>
    <name evidence="17" type="primary">hapE_8</name>
    <name evidence="17" type="ORF">NCTC10742_01936</name>
</gene>
<evidence type="ECO:0000256" key="14">
    <source>
        <dbReference type="ARBA" id="ARBA00032493"/>
    </source>
</evidence>
<dbReference type="InterPro" id="IPR025700">
    <property type="entry name" value="Lys/Orn_oxygenase"/>
</dbReference>
<keyword evidence="8" id="KW-0274">FAD</keyword>
<evidence type="ECO:0000256" key="13">
    <source>
        <dbReference type="ARBA" id="ARBA00031158"/>
    </source>
</evidence>
<proteinExistence type="inferred from homology"/>
<evidence type="ECO:0000256" key="16">
    <source>
        <dbReference type="ARBA" id="ARBA00048407"/>
    </source>
</evidence>
<dbReference type="GO" id="GO:0047091">
    <property type="term" value="F:L-lysine 6-monooxygenase (NADPH) activity"/>
    <property type="evidence" value="ECO:0007669"/>
    <property type="project" value="UniProtKB-EC"/>
</dbReference>
<keyword evidence="9" id="KW-0521">NADP</keyword>
<evidence type="ECO:0000313" key="17">
    <source>
        <dbReference type="EMBL" id="STZ42722.1"/>
    </source>
</evidence>
<dbReference type="Pfam" id="PF13450">
    <property type="entry name" value="NAD_binding_8"/>
    <property type="match status" value="1"/>
</dbReference>
<comment type="catalytic activity">
    <reaction evidence="16">
        <text>L-lysine + NADPH + O2 = N(6)-hydroxy-L-lysine + NADP(+) + H2O</text>
        <dbReference type="Rhea" id="RHEA:23228"/>
        <dbReference type="ChEBI" id="CHEBI:15377"/>
        <dbReference type="ChEBI" id="CHEBI:15379"/>
        <dbReference type="ChEBI" id="CHEBI:32551"/>
        <dbReference type="ChEBI" id="CHEBI:57783"/>
        <dbReference type="ChEBI" id="CHEBI:57820"/>
        <dbReference type="ChEBI" id="CHEBI:58349"/>
        <dbReference type="EC" id="1.14.13.59"/>
    </reaction>
</comment>
<dbReference type="InterPro" id="IPR036188">
    <property type="entry name" value="FAD/NAD-bd_sf"/>
</dbReference>
<dbReference type="FunFam" id="3.50.50.60:FF:000214">
    <property type="entry name" value="PROBABLE MONOOXYGENASE"/>
    <property type="match status" value="1"/>
</dbReference>
<keyword evidence="7" id="KW-0285">Flavoprotein</keyword>
<dbReference type="Pfam" id="PF13434">
    <property type="entry name" value="Lys_Orn_oxgnase"/>
    <property type="match status" value="1"/>
</dbReference>
<evidence type="ECO:0000256" key="4">
    <source>
        <dbReference type="ARBA" id="ARBA00010139"/>
    </source>
</evidence>
<evidence type="ECO:0000256" key="7">
    <source>
        <dbReference type="ARBA" id="ARBA00022630"/>
    </source>
</evidence>
<keyword evidence="10 17" id="KW-0560">Oxidoreductase</keyword>
<evidence type="ECO:0000256" key="15">
    <source>
        <dbReference type="ARBA" id="ARBA00032738"/>
    </source>
</evidence>
<dbReference type="Gene3D" id="3.50.50.60">
    <property type="entry name" value="FAD/NAD(P)-binding domain"/>
    <property type="match status" value="2"/>
</dbReference>
<evidence type="ECO:0000256" key="1">
    <source>
        <dbReference type="ARBA" id="ARBA00001974"/>
    </source>
</evidence>
<dbReference type="PANTHER" id="PTHR42877">
    <property type="entry name" value="L-ORNITHINE N(5)-MONOOXYGENASE-RELATED"/>
    <property type="match status" value="1"/>
</dbReference>
<comment type="similarity">
    <text evidence="4">Belongs to the FAD-binding monooxygenase family.</text>
</comment>
<evidence type="ECO:0000256" key="2">
    <source>
        <dbReference type="ARBA" id="ARBA00005102"/>
    </source>
</evidence>
<dbReference type="EC" id="1.14.13.59" evidence="5"/>
<evidence type="ECO:0000256" key="8">
    <source>
        <dbReference type="ARBA" id="ARBA00022827"/>
    </source>
</evidence>
<evidence type="ECO:0000256" key="11">
    <source>
        <dbReference type="ARBA" id="ARBA00023033"/>
    </source>
</evidence>
<organism evidence="17 18">
    <name type="scientific">Mycolicibacterium gilvum</name>
    <dbReference type="NCBI Taxonomy" id="1804"/>
    <lineage>
        <taxon>Bacteria</taxon>
        <taxon>Bacillati</taxon>
        <taxon>Actinomycetota</taxon>
        <taxon>Actinomycetes</taxon>
        <taxon>Mycobacteriales</taxon>
        <taxon>Mycobacteriaceae</taxon>
        <taxon>Mycolicibacterium</taxon>
    </lineage>
</organism>
<dbReference type="SUPFAM" id="SSF51905">
    <property type="entry name" value="FAD/NAD(P)-binding domain"/>
    <property type="match status" value="1"/>
</dbReference>